<dbReference type="InterPro" id="IPR041796">
    <property type="entry name" value="Mre11_N"/>
</dbReference>
<evidence type="ECO:0000313" key="5">
    <source>
        <dbReference type="EMBL" id="CAB4966628.1"/>
    </source>
</evidence>
<sequence>MKFLHTSDWHLGKSLHGHDLTGAQEAAVNAVIDLAIERRIDAFVIAGDVFDRAFPSVEDVRRFNKALTRIHLAGIPIVCIAGNHDEGARLAAFMNLLDTSVTIVGENRQVGQAVPLADEHGPVVFYPLPYLDPDGARRDLAPEGGPLLARSHEAVVAEGMRRVRADFEERRQADPAARAVVVAHAFVVKGTETAEDLLGVQSESERGISVGGVPSVPTGVFNGVHYVALGHLHGQRTVSLIDPMVRYSGSLLRYSISEAEHVKSVTIVDIDADGGCTVEAVPVPQPAGMARLRGDLADLISDRYTAHHDDYVEILLTDDRLPDNYLAQLGTRFTRILRAVPDRGPFAWAAGGESSGSPIHAVTPLDTLRNFYAESRGEEMTEAMDRILLDVLERAQSGGKG</sequence>
<keyword evidence="2" id="KW-0378">Hydrolase</keyword>
<dbReference type="GO" id="GO:0006259">
    <property type="term" value="P:DNA metabolic process"/>
    <property type="evidence" value="ECO:0007669"/>
    <property type="project" value="InterPro"/>
</dbReference>
<evidence type="ECO:0000256" key="3">
    <source>
        <dbReference type="ARBA" id="ARBA00022839"/>
    </source>
</evidence>
<evidence type="ECO:0000259" key="4">
    <source>
        <dbReference type="Pfam" id="PF00149"/>
    </source>
</evidence>
<dbReference type="GO" id="GO:0004519">
    <property type="term" value="F:endonuclease activity"/>
    <property type="evidence" value="ECO:0007669"/>
    <property type="project" value="InterPro"/>
</dbReference>
<organism evidence="5">
    <name type="scientific">freshwater metagenome</name>
    <dbReference type="NCBI Taxonomy" id="449393"/>
    <lineage>
        <taxon>unclassified sequences</taxon>
        <taxon>metagenomes</taxon>
        <taxon>ecological metagenomes</taxon>
    </lineage>
</organism>
<protein>
    <submittedName>
        <fullName evidence="5">Unannotated protein</fullName>
    </submittedName>
</protein>
<name>A0A6J7LE30_9ZZZZ</name>
<dbReference type="NCBIfam" id="TIGR00619">
    <property type="entry name" value="sbcd"/>
    <property type="match status" value="1"/>
</dbReference>
<keyword evidence="1" id="KW-0540">Nuclease</keyword>
<dbReference type="GO" id="GO:0008408">
    <property type="term" value="F:3'-5' exonuclease activity"/>
    <property type="evidence" value="ECO:0007669"/>
    <property type="project" value="InterPro"/>
</dbReference>
<keyword evidence="3" id="KW-0269">Exonuclease</keyword>
<dbReference type="InterPro" id="IPR004593">
    <property type="entry name" value="SbcD"/>
</dbReference>
<proteinExistence type="predicted"/>
<dbReference type="AlphaFoldDB" id="A0A6J7LE30"/>
<dbReference type="PANTHER" id="PTHR30337:SF0">
    <property type="entry name" value="NUCLEASE SBCCD SUBUNIT D"/>
    <property type="match status" value="1"/>
</dbReference>
<dbReference type="Gene3D" id="3.60.21.10">
    <property type="match status" value="1"/>
</dbReference>
<feature type="domain" description="Calcineurin-like phosphoesterase" evidence="4">
    <location>
        <begin position="1"/>
        <end position="233"/>
    </location>
</feature>
<dbReference type="InterPro" id="IPR050535">
    <property type="entry name" value="DNA_Repair-Maintenance_Comp"/>
</dbReference>
<dbReference type="SUPFAM" id="SSF56300">
    <property type="entry name" value="Metallo-dependent phosphatases"/>
    <property type="match status" value="1"/>
</dbReference>
<dbReference type="EMBL" id="CAFBNE010000126">
    <property type="protein sequence ID" value="CAB4966628.1"/>
    <property type="molecule type" value="Genomic_DNA"/>
</dbReference>
<dbReference type="InterPro" id="IPR029052">
    <property type="entry name" value="Metallo-depent_PP-like"/>
</dbReference>
<evidence type="ECO:0000256" key="1">
    <source>
        <dbReference type="ARBA" id="ARBA00022722"/>
    </source>
</evidence>
<dbReference type="PANTHER" id="PTHR30337">
    <property type="entry name" value="COMPONENT OF ATP-DEPENDENT DSDNA EXONUCLEASE"/>
    <property type="match status" value="1"/>
</dbReference>
<gene>
    <name evidence="5" type="ORF">UFOPK3772_02832</name>
</gene>
<dbReference type="CDD" id="cd00840">
    <property type="entry name" value="MPP_Mre11_N"/>
    <property type="match status" value="1"/>
</dbReference>
<accession>A0A6J7LE30</accession>
<reference evidence="5" key="1">
    <citation type="submission" date="2020-05" db="EMBL/GenBank/DDBJ databases">
        <authorList>
            <person name="Chiriac C."/>
            <person name="Salcher M."/>
            <person name="Ghai R."/>
            <person name="Kavagutti S V."/>
        </authorList>
    </citation>
    <scope>NUCLEOTIDE SEQUENCE</scope>
</reference>
<evidence type="ECO:0000256" key="2">
    <source>
        <dbReference type="ARBA" id="ARBA00022801"/>
    </source>
</evidence>
<dbReference type="InterPro" id="IPR004843">
    <property type="entry name" value="Calcineurin-like_PHP"/>
</dbReference>
<dbReference type="Pfam" id="PF00149">
    <property type="entry name" value="Metallophos"/>
    <property type="match status" value="1"/>
</dbReference>